<dbReference type="InterPro" id="IPR018109">
    <property type="entry name" value="Folylpolyglutamate_synth_CS"/>
</dbReference>
<evidence type="ECO:0000256" key="1">
    <source>
        <dbReference type="ARBA" id="ARBA00008276"/>
    </source>
</evidence>
<name>A0ABS6WDC6_9BIFI</name>
<feature type="domain" description="Mur ligase central" evidence="10">
    <location>
        <begin position="56"/>
        <end position="289"/>
    </location>
</feature>
<reference evidence="11 12" key="1">
    <citation type="submission" date="2021-05" db="EMBL/GenBank/DDBJ databases">
        <title>Phylogenetic classification of ten novel species belonging to the genus Bifidobacterium comprising B. colchicus sp. nov., B. abeli sp. nov., B. bicoloris sp. nov., B. guerezis sp. nov., B. rosaliae sp. nov., B. santillanensis sp. nov., B. argentati sp. nov., B. amazzoni sp. nov., B. pluviali sp. nov., and B. pinnaculum sp. nov.</title>
        <authorList>
            <person name="Lugli G.A."/>
            <person name="Ruiz Garcia L."/>
            <person name="Margolles A."/>
            <person name="Ventura M."/>
        </authorList>
    </citation>
    <scope>NUCLEOTIDE SEQUENCE [LARGE SCALE GENOMIC DNA]</scope>
    <source>
        <strain evidence="11 12">82T10</strain>
    </source>
</reference>
<comment type="similarity">
    <text evidence="1">Belongs to the folylpolyglutamate synthase family.</text>
</comment>
<feature type="compositionally biased region" description="Acidic residues" evidence="8">
    <location>
        <begin position="506"/>
        <end position="518"/>
    </location>
</feature>
<keyword evidence="4" id="KW-0547">Nucleotide-binding</keyword>
<feature type="compositionally biased region" description="Acidic residues" evidence="8">
    <location>
        <begin position="530"/>
        <end position="542"/>
    </location>
</feature>
<feature type="compositionally biased region" description="Basic and acidic residues" evidence="8">
    <location>
        <begin position="1"/>
        <end position="26"/>
    </location>
</feature>
<accession>A0ABS6WDC6</accession>
<dbReference type="Pfam" id="PF08245">
    <property type="entry name" value="Mur_ligase_M"/>
    <property type="match status" value="1"/>
</dbReference>
<dbReference type="InterPro" id="IPR013221">
    <property type="entry name" value="Mur_ligase_cen"/>
</dbReference>
<proteinExistence type="inferred from homology"/>
<feature type="region of interest" description="Disordered" evidence="8">
    <location>
        <begin position="465"/>
        <end position="542"/>
    </location>
</feature>
<gene>
    <name evidence="11" type="ORF">KIH79_03080</name>
</gene>
<feature type="domain" description="Mur ligase C-terminal" evidence="9">
    <location>
        <begin position="315"/>
        <end position="430"/>
    </location>
</feature>
<evidence type="ECO:0000313" key="11">
    <source>
        <dbReference type="EMBL" id="MBW3091952.1"/>
    </source>
</evidence>
<dbReference type="PANTHER" id="PTHR11136:SF0">
    <property type="entry name" value="DIHYDROFOLATE SYNTHETASE-RELATED"/>
    <property type="match status" value="1"/>
</dbReference>
<dbReference type="PANTHER" id="PTHR11136">
    <property type="entry name" value="FOLYLPOLYGLUTAMATE SYNTHASE-RELATED"/>
    <property type="match status" value="1"/>
</dbReference>
<protein>
    <recommendedName>
        <fullName evidence="2">tetrahydrofolate synthase</fullName>
        <ecNumber evidence="2">6.3.2.17</ecNumber>
    </recommendedName>
    <alternativeName>
        <fullName evidence="6">Tetrahydrofolylpolyglutamate synthase</fullName>
    </alternativeName>
</protein>
<dbReference type="NCBIfam" id="TIGR01499">
    <property type="entry name" value="folC"/>
    <property type="match status" value="1"/>
</dbReference>
<dbReference type="PROSITE" id="PS01012">
    <property type="entry name" value="FOLYLPOLYGLU_SYNT_2"/>
    <property type="match status" value="1"/>
</dbReference>
<organism evidence="11 12">
    <name type="scientific">Bifidobacterium miconis</name>
    <dbReference type="NCBI Taxonomy" id="2834435"/>
    <lineage>
        <taxon>Bacteria</taxon>
        <taxon>Bacillati</taxon>
        <taxon>Actinomycetota</taxon>
        <taxon>Actinomycetes</taxon>
        <taxon>Bifidobacteriales</taxon>
        <taxon>Bifidobacteriaceae</taxon>
        <taxon>Bifidobacterium</taxon>
    </lineage>
</organism>
<dbReference type="RefSeq" id="WP_219058053.1">
    <property type="nucleotide sequence ID" value="NZ_JAHBBH010000005.1"/>
</dbReference>
<keyword evidence="5" id="KW-0067">ATP-binding</keyword>
<evidence type="ECO:0000256" key="5">
    <source>
        <dbReference type="ARBA" id="ARBA00022840"/>
    </source>
</evidence>
<evidence type="ECO:0000256" key="6">
    <source>
        <dbReference type="ARBA" id="ARBA00030592"/>
    </source>
</evidence>
<keyword evidence="3" id="KW-0436">Ligase</keyword>
<feature type="compositionally biased region" description="Low complexity" evidence="8">
    <location>
        <begin position="477"/>
        <end position="494"/>
    </location>
</feature>
<dbReference type="Pfam" id="PF02875">
    <property type="entry name" value="Mur_ligase_C"/>
    <property type="match status" value="1"/>
</dbReference>
<dbReference type="Proteomes" id="UP000700815">
    <property type="component" value="Unassembled WGS sequence"/>
</dbReference>
<evidence type="ECO:0000256" key="3">
    <source>
        <dbReference type="ARBA" id="ARBA00022598"/>
    </source>
</evidence>
<sequence>MSFEHPNRNNETMREVERDIMNRPPEHNVTNMDLDRMNLILDLFGHPEESFRVIHVTGTNGKGSTARMAEAICRAYGMRTGLYTSPHLERINERIAIDGQELSDDDFIDTWDQVKDLVALVDAKMVEQGKPKMSFFEVLTAMAIWKFADAPVDVAIVEVGMGGLQDATNVLDADAAIIGPVDMDHMQWLGGTVEKIAEQKAGIIKPGCTAIIGAQPHEDEVMPILEEAARRNDATLVRDGYEMEVVSRAPAVGGQVATLVTPRGRYEEVPIAKFGEHQAHNALAALAAAEVVLPVSGVLDGDLVGEALSGVKVPGRIEQVRTSPTIIVDGGHNVNAAEALRAAIEESYDFQQLVGVIAMMGDKQVEEYLGVLEPILDKVVVTENSWRERVMPAEELEKVAVRVFGRDRVEREDLLPDAIQKAVDMVDAEDETGVGYGHGVLICGSFVTAGDARVLLKERMNPDLAKPKHERVEPNLGGDNAHAATGTDDAATDAIDQDAADRDFETDANPDFDNDDFGDFGLNKIAREAAEDDERGDDQDAE</sequence>
<comment type="caution">
    <text evidence="11">The sequence shown here is derived from an EMBL/GenBank/DDBJ whole genome shotgun (WGS) entry which is preliminary data.</text>
</comment>
<evidence type="ECO:0000259" key="9">
    <source>
        <dbReference type="Pfam" id="PF02875"/>
    </source>
</evidence>
<evidence type="ECO:0000256" key="8">
    <source>
        <dbReference type="SAM" id="MobiDB-lite"/>
    </source>
</evidence>
<dbReference type="InterPro" id="IPR004101">
    <property type="entry name" value="Mur_ligase_C"/>
</dbReference>
<evidence type="ECO:0000259" key="10">
    <source>
        <dbReference type="Pfam" id="PF08245"/>
    </source>
</evidence>
<evidence type="ECO:0000256" key="2">
    <source>
        <dbReference type="ARBA" id="ARBA00013025"/>
    </source>
</evidence>
<evidence type="ECO:0000256" key="7">
    <source>
        <dbReference type="ARBA" id="ARBA00047493"/>
    </source>
</evidence>
<dbReference type="EMBL" id="JAHBBH010000005">
    <property type="protein sequence ID" value="MBW3091952.1"/>
    <property type="molecule type" value="Genomic_DNA"/>
</dbReference>
<dbReference type="InterPro" id="IPR001645">
    <property type="entry name" value="Folylpolyglutamate_synth"/>
</dbReference>
<evidence type="ECO:0000313" key="12">
    <source>
        <dbReference type="Proteomes" id="UP000700815"/>
    </source>
</evidence>
<comment type="catalytic activity">
    <reaction evidence="7">
        <text>(6S)-5,6,7,8-tetrahydrofolyl-(gamma-L-Glu)(n) + L-glutamate + ATP = (6S)-5,6,7,8-tetrahydrofolyl-(gamma-L-Glu)(n+1) + ADP + phosphate + H(+)</text>
        <dbReference type="Rhea" id="RHEA:10580"/>
        <dbReference type="Rhea" id="RHEA-COMP:14738"/>
        <dbReference type="Rhea" id="RHEA-COMP:14740"/>
        <dbReference type="ChEBI" id="CHEBI:15378"/>
        <dbReference type="ChEBI" id="CHEBI:29985"/>
        <dbReference type="ChEBI" id="CHEBI:30616"/>
        <dbReference type="ChEBI" id="CHEBI:43474"/>
        <dbReference type="ChEBI" id="CHEBI:141005"/>
        <dbReference type="ChEBI" id="CHEBI:456216"/>
        <dbReference type="EC" id="6.3.2.17"/>
    </reaction>
</comment>
<dbReference type="EC" id="6.3.2.17" evidence="2"/>
<feature type="region of interest" description="Disordered" evidence="8">
    <location>
        <begin position="1"/>
        <end position="28"/>
    </location>
</feature>
<evidence type="ECO:0000256" key="4">
    <source>
        <dbReference type="ARBA" id="ARBA00022741"/>
    </source>
</evidence>
<keyword evidence="12" id="KW-1185">Reference proteome</keyword>